<sequence>MGSRKEPQRIHPHRHHRRHYRQNYLDLGPSIEAESTGTADNASAAIPVSYQKVLPSLGPSAYRGSLRFLTQLAPLLRLSLPIRLERKRLETAARSSAVSAAMTSVTPLPLRRLTTTNNNASDFVVASEGDFREGVATIDGFTSSLAMYSSIKKDHRLFVARPRGQLAPSLARYFGAISLLQTGTASQPWTKQWARHGVPVVSAHLFFNPYFGWLVGLVSLALFY</sequence>
<keyword evidence="2" id="KW-0812">Transmembrane</keyword>
<protein>
    <submittedName>
        <fullName evidence="3">Uncharacterized protein</fullName>
    </submittedName>
</protein>
<dbReference type="AlphaFoldDB" id="A0A3S5BKJ6"/>
<evidence type="ECO:0000313" key="4">
    <source>
        <dbReference type="Proteomes" id="UP000784294"/>
    </source>
</evidence>
<evidence type="ECO:0000256" key="2">
    <source>
        <dbReference type="SAM" id="Phobius"/>
    </source>
</evidence>
<feature type="transmembrane region" description="Helical" evidence="2">
    <location>
        <begin position="205"/>
        <end position="223"/>
    </location>
</feature>
<evidence type="ECO:0000256" key="1">
    <source>
        <dbReference type="SAM" id="MobiDB-lite"/>
    </source>
</evidence>
<accession>A0A3S5BKJ6</accession>
<feature type="compositionally biased region" description="Basic residues" evidence="1">
    <location>
        <begin position="10"/>
        <end position="20"/>
    </location>
</feature>
<dbReference type="Proteomes" id="UP000784294">
    <property type="component" value="Unassembled WGS sequence"/>
</dbReference>
<feature type="region of interest" description="Disordered" evidence="1">
    <location>
        <begin position="1"/>
        <end position="20"/>
    </location>
</feature>
<organism evidence="3 4">
    <name type="scientific">Protopolystoma xenopodis</name>
    <dbReference type="NCBI Taxonomy" id="117903"/>
    <lineage>
        <taxon>Eukaryota</taxon>
        <taxon>Metazoa</taxon>
        <taxon>Spiralia</taxon>
        <taxon>Lophotrochozoa</taxon>
        <taxon>Platyhelminthes</taxon>
        <taxon>Monogenea</taxon>
        <taxon>Polyopisthocotylea</taxon>
        <taxon>Polystomatidea</taxon>
        <taxon>Polystomatidae</taxon>
        <taxon>Protopolystoma</taxon>
    </lineage>
</organism>
<evidence type="ECO:0000313" key="3">
    <source>
        <dbReference type="EMBL" id="VEL06806.1"/>
    </source>
</evidence>
<keyword evidence="2" id="KW-0472">Membrane</keyword>
<keyword evidence="2" id="KW-1133">Transmembrane helix</keyword>
<name>A0A3S5BKJ6_9PLAT</name>
<gene>
    <name evidence="3" type="ORF">PXEA_LOCUS246</name>
</gene>
<keyword evidence="4" id="KW-1185">Reference proteome</keyword>
<proteinExistence type="predicted"/>
<reference evidence="3" key="1">
    <citation type="submission" date="2018-11" db="EMBL/GenBank/DDBJ databases">
        <authorList>
            <consortium name="Pathogen Informatics"/>
        </authorList>
    </citation>
    <scope>NUCLEOTIDE SEQUENCE</scope>
</reference>
<dbReference type="EMBL" id="CAAALY010000431">
    <property type="protein sequence ID" value="VEL06806.1"/>
    <property type="molecule type" value="Genomic_DNA"/>
</dbReference>
<comment type="caution">
    <text evidence="3">The sequence shown here is derived from an EMBL/GenBank/DDBJ whole genome shotgun (WGS) entry which is preliminary data.</text>
</comment>